<organism evidence="3 4">
    <name type="scientific">Coccomyxa subellipsoidea</name>
    <dbReference type="NCBI Taxonomy" id="248742"/>
    <lineage>
        <taxon>Eukaryota</taxon>
        <taxon>Viridiplantae</taxon>
        <taxon>Chlorophyta</taxon>
        <taxon>core chlorophytes</taxon>
        <taxon>Trebouxiophyceae</taxon>
        <taxon>Trebouxiophyceae incertae sedis</taxon>
        <taxon>Coccomyxaceae</taxon>
        <taxon>Coccomyxa</taxon>
    </lineage>
</organism>
<keyword evidence="2" id="KW-0732">Signal</keyword>
<proteinExistence type="predicted"/>
<name>A0ABR2Z3W1_9CHLO</name>
<feature type="compositionally biased region" description="Basic and acidic residues" evidence="1">
    <location>
        <begin position="305"/>
        <end position="319"/>
    </location>
</feature>
<dbReference type="EMBL" id="JALJOT010000001">
    <property type="protein sequence ID" value="KAK9918244.1"/>
    <property type="molecule type" value="Genomic_DNA"/>
</dbReference>
<evidence type="ECO:0000256" key="1">
    <source>
        <dbReference type="SAM" id="MobiDB-lite"/>
    </source>
</evidence>
<feature type="signal peptide" evidence="2">
    <location>
        <begin position="1"/>
        <end position="23"/>
    </location>
</feature>
<reference evidence="3 4" key="1">
    <citation type="journal article" date="2024" name="Nat. Commun.">
        <title>Phylogenomics reveals the evolutionary origins of lichenization in chlorophyte algae.</title>
        <authorList>
            <person name="Puginier C."/>
            <person name="Libourel C."/>
            <person name="Otte J."/>
            <person name="Skaloud P."/>
            <person name="Haon M."/>
            <person name="Grisel S."/>
            <person name="Petersen M."/>
            <person name="Berrin J.G."/>
            <person name="Delaux P.M."/>
            <person name="Dal Grande F."/>
            <person name="Keller J."/>
        </authorList>
    </citation>
    <scope>NUCLEOTIDE SEQUENCE [LARGE SCALE GENOMIC DNA]</scope>
    <source>
        <strain evidence="3 4">SAG 216-7</strain>
    </source>
</reference>
<evidence type="ECO:0000256" key="2">
    <source>
        <dbReference type="SAM" id="SignalP"/>
    </source>
</evidence>
<sequence>MALIRLCVSLALLAAGHVSCIAAQDGLHALPVNFQGKAGSKMAGLESWGKLLGSTLLFNQGGNAQSAAYSLQSLVAKTQQQIVLQAAGLAKQTKAAEQKNPEAVPLQFSAERANENPLEKWSRILVTEANSAARKAVSKGYASLSRVGQAAYNSFQGTGSASDVWAAVQKSFQAEDASDEASDQAELPPFLSDATLFDIADPAVFSYDFTPVSTDITGVGVSLNIFSIAPCVVVVDAVGVKVENVLIKVEPTLIHVGPVGVDVGASLIEVTPHLINVGPYGSELSIDLPGAISVDGNGIEVSPIGEEHEFGPGAEREAAEGGSAEGGSTDGVQAENLLT</sequence>
<evidence type="ECO:0000313" key="3">
    <source>
        <dbReference type="EMBL" id="KAK9918244.1"/>
    </source>
</evidence>
<feature type="chain" id="PRO_5046813899" evidence="2">
    <location>
        <begin position="24"/>
        <end position="339"/>
    </location>
</feature>
<keyword evidence="4" id="KW-1185">Reference proteome</keyword>
<feature type="region of interest" description="Disordered" evidence="1">
    <location>
        <begin position="305"/>
        <end position="339"/>
    </location>
</feature>
<accession>A0ABR2Z3W1</accession>
<evidence type="ECO:0000313" key="4">
    <source>
        <dbReference type="Proteomes" id="UP001491310"/>
    </source>
</evidence>
<protein>
    <submittedName>
        <fullName evidence="3">Uncharacterized protein</fullName>
    </submittedName>
</protein>
<comment type="caution">
    <text evidence="3">The sequence shown here is derived from an EMBL/GenBank/DDBJ whole genome shotgun (WGS) entry which is preliminary data.</text>
</comment>
<dbReference type="Proteomes" id="UP001491310">
    <property type="component" value="Unassembled WGS sequence"/>
</dbReference>
<gene>
    <name evidence="3" type="ORF">WJX75_002531</name>
</gene>